<dbReference type="Proteomes" id="UP000887560">
    <property type="component" value="Unplaced"/>
</dbReference>
<accession>A0A915PA23</accession>
<sequence>MLDQCEDICTNKKIKNKNNDEDCRIMPGYHHRCKMWKRKGFCEGYDGFWDEDTIKRYCGPICGKLTLPGIQLLTINNKVGNSKHHNLSIKSFKCPNIQFKNLNNEKFNLFKKSDLNNGERKIATSASKSDNNFRIIPPNPQKYTYKQVHTLILLLVCYVHKNFVNFQEASFDYIINKAMQKRYKDEFINVFHMMLSKKEQSIASDLKNIFKLIENSSIKDLENSSLIISQISYWALTTFVVNALLSLNLNEKKALTKEFEIEIIESTSILLSILQKFIQSFRS</sequence>
<protein>
    <submittedName>
        <fullName evidence="2">BPTI/Kunitz inhibitor domain-containing protein</fullName>
    </submittedName>
</protein>
<reference evidence="2" key="1">
    <citation type="submission" date="2022-11" db="UniProtKB">
        <authorList>
            <consortium name="WormBaseParasite"/>
        </authorList>
    </citation>
    <scope>IDENTIFICATION</scope>
</reference>
<name>A0A915PA23_9BILA</name>
<organism evidence="1 2">
    <name type="scientific">Meloidogyne floridensis</name>
    <dbReference type="NCBI Taxonomy" id="298350"/>
    <lineage>
        <taxon>Eukaryota</taxon>
        <taxon>Metazoa</taxon>
        <taxon>Ecdysozoa</taxon>
        <taxon>Nematoda</taxon>
        <taxon>Chromadorea</taxon>
        <taxon>Rhabditida</taxon>
        <taxon>Tylenchina</taxon>
        <taxon>Tylenchomorpha</taxon>
        <taxon>Tylenchoidea</taxon>
        <taxon>Meloidogynidae</taxon>
        <taxon>Meloidogyninae</taxon>
        <taxon>Meloidogyne</taxon>
    </lineage>
</organism>
<proteinExistence type="predicted"/>
<keyword evidence="1" id="KW-1185">Reference proteome</keyword>
<evidence type="ECO:0000313" key="2">
    <source>
        <dbReference type="WBParaSite" id="scf7180000424827.g14101"/>
    </source>
</evidence>
<dbReference type="AlphaFoldDB" id="A0A915PA23"/>
<dbReference type="WBParaSite" id="scf7180000424827.g14101">
    <property type="protein sequence ID" value="scf7180000424827.g14101"/>
    <property type="gene ID" value="scf7180000424827.g14101"/>
</dbReference>
<evidence type="ECO:0000313" key="1">
    <source>
        <dbReference type="Proteomes" id="UP000887560"/>
    </source>
</evidence>